<dbReference type="AlphaFoldDB" id="A0A433SF17"/>
<evidence type="ECO:0000313" key="1">
    <source>
        <dbReference type="EMBL" id="RUS67333.1"/>
    </source>
</evidence>
<dbReference type="Proteomes" id="UP000286947">
    <property type="component" value="Unassembled WGS sequence"/>
</dbReference>
<proteinExistence type="predicted"/>
<name>A0A433SF17_9BURK</name>
<comment type="caution">
    <text evidence="1">The sequence shown here is derived from an EMBL/GenBank/DDBJ whole genome shotgun (WGS) entry which is preliminary data.</text>
</comment>
<dbReference type="EMBL" id="PQSP01000002">
    <property type="protein sequence ID" value="RUS67333.1"/>
    <property type="molecule type" value="Genomic_DNA"/>
</dbReference>
<keyword evidence="2" id="KW-1185">Reference proteome</keyword>
<gene>
    <name evidence="1" type="ORF">CUZ56_01277</name>
</gene>
<protein>
    <submittedName>
        <fullName evidence="1">Uncharacterized protein</fullName>
    </submittedName>
</protein>
<reference evidence="1 2" key="1">
    <citation type="submission" date="2018-01" db="EMBL/GenBank/DDBJ databases">
        <title>Saezia sanguinis gen. nov., sp. nov., in the order Burkholderiales isolated from human blood.</title>
        <authorList>
            <person name="Medina-Pascual M.J."/>
            <person name="Valdezate S."/>
            <person name="Monzon S."/>
            <person name="Cuesta I."/>
            <person name="Carrasco G."/>
            <person name="Villalon P."/>
            <person name="Saez-Nieto J.A."/>
        </authorList>
    </citation>
    <scope>NUCLEOTIDE SEQUENCE [LARGE SCALE GENOMIC DNA]</scope>
    <source>
        <strain evidence="1 2">CNM695-12</strain>
    </source>
</reference>
<accession>A0A433SF17</accession>
<organism evidence="1 2">
    <name type="scientific">Saezia sanguinis</name>
    <dbReference type="NCBI Taxonomy" id="1965230"/>
    <lineage>
        <taxon>Bacteria</taxon>
        <taxon>Pseudomonadati</taxon>
        <taxon>Pseudomonadota</taxon>
        <taxon>Betaproteobacteria</taxon>
        <taxon>Burkholderiales</taxon>
        <taxon>Saeziaceae</taxon>
        <taxon>Saezia</taxon>
    </lineage>
</organism>
<sequence>MPACLPAHTRPMGHKATFLIITLLSYVNQWTEIVKKQHCLQQYGRANLADQSVLLA</sequence>
<evidence type="ECO:0000313" key="2">
    <source>
        <dbReference type="Proteomes" id="UP000286947"/>
    </source>
</evidence>